<name>A0A9Q3W650_9GAMM</name>
<dbReference type="AlphaFoldDB" id="A0A9Q3W650"/>
<gene>
    <name evidence="1" type="ORF">LZG35_10245</name>
</gene>
<sequence length="179" mass="19689">MKALFPVLLTLALVACEKRYDVDYLSLTDSAESMVVEAPESGFAIPFLGQSEQSRLVVALRFEWLHPDSSWAPWVTAGFATVDRKDQVKAFVALPEPGAEKLNAGYQVVKDGEVKEQVVLVAGLPVSEEVQVQALRGSDGMVYIRVADREVRVRLPRQDVDLPFALVSSATASLRWLAD</sequence>
<dbReference type="Proteomes" id="UP001107961">
    <property type="component" value="Unassembled WGS sequence"/>
</dbReference>
<proteinExistence type="predicted"/>
<accession>A0A9Q3W650</accession>
<dbReference type="EMBL" id="JAJVKT010000011">
    <property type="protein sequence ID" value="MCE7509017.1"/>
    <property type="molecule type" value="Genomic_DNA"/>
</dbReference>
<keyword evidence="2" id="KW-1185">Reference proteome</keyword>
<evidence type="ECO:0000313" key="1">
    <source>
        <dbReference type="EMBL" id="MCE7509017.1"/>
    </source>
</evidence>
<protein>
    <recommendedName>
        <fullName evidence="3">Lipoprotein</fullName>
    </recommendedName>
</protein>
<evidence type="ECO:0008006" key="3">
    <source>
        <dbReference type="Google" id="ProtNLM"/>
    </source>
</evidence>
<reference evidence="1" key="1">
    <citation type="submission" date="2022-01" db="EMBL/GenBank/DDBJ databases">
        <authorList>
            <person name="Karlyshev A.V."/>
            <person name="Jaspars M."/>
        </authorList>
    </citation>
    <scope>NUCLEOTIDE SEQUENCE</scope>
    <source>
        <strain evidence="1">AGSA3-2</strain>
    </source>
</reference>
<evidence type="ECO:0000313" key="2">
    <source>
        <dbReference type="Proteomes" id="UP001107961"/>
    </source>
</evidence>
<organism evidence="1 2">
    <name type="scientific">Alloalcanivorax xenomutans</name>
    <dbReference type="NCBI Taxonomy" id="1094342"/>
    <lineage>
        <taxon>Bacteria</taxon>
        <taxon>Pseudomonadati</taxon>
        <taxon>Pseudomonadota</taxon>
        <taxon>Gammaproteobacteria</taxon>
        <taxon>Oceanospirillales</taxon>
        <taxon>Alcanivoracaceae</taxon>
        <taxon>Alloalcanivorax</taxon>
    </lineage>
</organism>
<comment type="caution">
    <text evidence="1">The sequence shown here is derived from an EMBL/GenBank/DDBJ whole genome shotgun (WGS) entry which is preliminary data.</text>
</comment>
<dbReference type="PROSITE" id="PS51257">
    <property type="entry name" value="PROKAR_LIPOPROTEIN"/>
    <property type="match status" value="1"/>
</dbReference>
<dbReference type="RefSeq" id="WP_233916967.1">
    <property type="nucleotide sequence ID" value="NZ_JAJVKS010000002.1"/>
</dbReference>